<accession>A0AC34FRK9</accession>
<dbReference type="Proteomes" id="UP000887579">
    <property type="component" value="Unplaced"/>
</dbReference>
<evidence type="ECO:0000313" key="2">
    <source>
        <dbReference type="WBParaSite" id="ES5_v2.g19839.t1"/>
    </source>
</evidence>
<sequence length="239" mass="28049">MKRKRETSESASELESFPFKTLPKCFSERFIQFQTLQMLHRLSQTSTWFYLLNLTQGKRAVHYLFVYIPCDDASDSKEQAPHEFLRNRISHEAANGTILRICPNEKSYKSKIFCRLNVLTKLKMIYPKPPFFKQVLNQINIDWITDLSITGVINIQDLFRLKKPNLFRAHLSVLVVPSISFQQILNLANGIPRITFWFTEVEEIPKSAELLVEDFKKRQGEKLEKFSLKIGKPIDEEYE</sequence>
<organism evidence="1 2">
    <name type="scientific">Panagrolaimus sp. ES5</name>
    <dbReference type="NCBI Taxonomy" id="591445"/>
    <lineage>
        <taxon>Eukaryota</taxon>
        <taxon>Metazoa</taxon>
        <taxon>Ecdysozoa</taxon>
        <taxon>Nematoda</taxon>
        <taxon>Chromadorea</taxon>
        <taxon>Rhabditida</taxon>
        <taxon>Tylenchina</taxon>
        <taxon>Panagrolaimomorpha</taxon>
        <taxon>Panagrolaimoidea</taxon>
        <taxon>Panagrolaimidae</taxon>
        <taxon>Panagrolaimus</taxon>
    </lineage>
</organism>
<name>A0AC34FRK9_9BILA</name>
<reference evidence="2" key="1">
    <citation type="submission" date="2022-11" db="UniProtKB">
        <authorList>
            <consortium name="WormBaseParasite"/>
        </authorList>
    </citation>
    <scope>IDENTIFICATION</scope>
</reference>
<dbReference type="WBParaSite" id="ES5_v2.g19839.t1">
    <property type="protein sequence ID" value="ES5_v2.g19839.t1"/>
    <property type="gene ID" value="ES5_v2.g19839"/>
</dbReference>
<evidence type="ECO:0000313" key="1">
    <source>
        <dbReference type="Proteomes" id="UP000887579"/>
    </source>
</evidence>
<proteinExistence type="predicted"/>
<protein>
    <submittedName>
        <fullName evidence="2">Uncharacterized protein</fullName>
    </submittedName>
</protein>